<name>M4C1V9_HYAAE</name>
<reference evidence="1" key="2">
    <citation type="submission" date="2015-06" db="UniProtKB">
        <authorList>
            <consortium name="EnsemblProtists"/>
        </authorList>
    </citation>
    <scope>IDENTIFICATION</scope>
    <source>
        <strain evidence="1">Emoy2</strain>
    </source>
</reference>
<accession>M4C1V9</accession>
<evidence type="ECO:0000313" key="2">
    <source>
        <dbReference type="Proteomes" id="UP000011713"/>
    </source>
</evidence>
<dbReference type="AlphaFoldDB" id="M4C1V9"/>
<proteinExistence type="predicted"/>
<dbReference type="InParanoid" id="M4C1V9"/>
<dbReference type="Proteomes" id="UP000011713">
    <property type="component" value="Unassembled WGS sequence"/>
</dbReference>
<sequence>MHTLCRDSRKISEHPNSHPALGLSNNIECVTFYIRNPSMCGTLMKQGMHMHNNSFQSLQVRTCDSQETGDVQVLQYERMKDIVEGCVHHPTSSPLYYYYAIMRDISTVSNTIRYLWIGMGPAMRELLDSVHPICGPTGLRCAPLRPGVISRHSSGGRDGYSGRARIGCVCKWDSGYYGRRAG</sequence>
<protein>
    <submittedName>
        <fullName evidence="1">Uncharacterized protein</fullName>
    </submittedName>
</protein>
<dbReference type="EnsemblProtists" id="HpaT813060">
    <property type="protein sequence ID" value="HpaP813060"/>
    <property type="gene ID" value="HpaG813060"/>
</dbReference>
<keyword evidence="2" id="KW-1185">Reference proteome</keyword>
<organism evidence="1 2">
    <name type="scientific">Hyaloperonospora arabidopsidis (strain Emoy2)</name>
    <name type="common">Downy mildew agent</name>
    <name type="synonym">Peronospora arabidopsidis</name>
    <dbReference type="NCBI Taxonomy" id="559515"/>
    <lineage>
        <taxon>Eukaryota</taxon>
        <taxon>Sar</taxon>
        <taxon>Stramenopiles</taxon>
        <taxon>Oomycota</taxon>
        <taxon>Peronosporomycetes</taxon>
        <taxon>Peronosporales</taxon>
        <taxon>Peronosporaceae</taxon>
        <taxon>Hyaloperonospora</taxon>
    </lineage>
</organism>
<reference evidence="2" key="1">
    <citation type="journal article" date="2010" name="Science">
        <title>Signatures of adaptation to obligate biotrophy in the Hyaloperonospora arabidopsidis genome.</title>
        <authorList>
            <person name="Baxter L."/>
            <person name="Tripathy S."/>
            <person name="Ishaque N."/>
            <person name="Boot N."/>
            <person name="Cabral A."/>
            <person name="Kemen E."/>
            <person name="Thines M."/>
            <person name="Ah-Fong A."/>
            <person name="Anderson R."/>
            <person name="Badejoko W."/>
            <person name="Bittner-Eddy P."/>
            <person name="Boore J.L."/>
            <person name="Chibucos M.C."/>
            <person name="Coates M."/>
            <person name="Dehal P."/>
            <person name="Delehaunty K."/>
            <person name="Dong S."/>
            <person name="Downton P."/>
            <person name="Dumas B."/>
            <person name="Fabro G."/>
            <person name="Fronick C."/>
            <person name="Fuerstenberg S.I."/>
            <person name="Fulton L."/>
            <person name="Gaulin E."/>
            <person name="Govers F."/>
            <person name="Hughes L."/>
            <person name="Humphray S."/>
            <person name="Jiang R.H."/>
            <person name="Judelson H."/>
            <person name="Kamoun S."/>
            <person name="Kyung K."/>
            <person name="Meijer H."/>
            <person name="Minx P."/>
            <person name="Morris P."/>
            <person name="Nelson J."/>
            <person name="Phuntumart V."/>
            <person name="Qutob D."/>
            <person name="Rehmany A."/>
            <person name="Rougon-Cardoso A."/>
            <person name="Ryden P."/>
            <person name="Torto-Alalibo T."/>
            <person name="Studholme D."/>
            <person name="Wang Y."/>
            <person name="Win J."/>
            <person name="Wood J."/>
            <person name="Clifton S.W."/>
            <person name="Rogers J."/>
            <person name="Van den Ackerveken G."/>
            <person name="Jones J.D."/>
            <person name="McDowell J.M."/>
            <person name="Beynon J."/>
            <person name="Tyler B.M."/>
        </authorList>
    </citation>
    <scope>NUCLEOTIDE SEQUENCE [LARGE SCALE GENOMIC DNA]</scope>
    <source>
        <strain evidence="2">Emoy2</strain>
    </source>
</reference>
<evidence type="ECO:0000313" key="1">
    <source>
        <dbReference type="EnsemblProtists" id="HpaP813060"/>
    </source>
</evidence>
<dbReference type="HOGENOM" id="CLU_1484711_0_0_1"/>
<dbReference type="EMBL" id="JH598106">
    <property type="status" value="NOT_ANNOTATED_CDS"/>
    <property type="molecule type" value="Genomic_DNA"/>
</dbReference>
<dbReference type="VEuPathDB" id="FungiDB:HpaG813060"/>